<proteinExistence type="predicted"/>
<dbReference type="AlphaFoldDB" id="A0A1F5FXT1"/>
<evidence type="ECO:0000256" key="1">
    <source>
        <dbReference type="PROSITE-ProRule" id="PRU01076"/>
    </source>
</evidence>
<sequence>MIQTRFVKSFSKGQITIPKTIRKAIGIKDDFWLKLSVDSGKIVAEPVEPEIENKDYAKRLLTVKGSWFSQTDFGQTRSEVEKKLKKLHGQNSS</sequence>
<keyword evidence="1" id="KW-0238">DNA-binding</keyword>
<dbReference type="Proteomes" id="UP000177069">
    <property type="component" value="Unassembled WGS sequence"/>
</dbReference>
<evidence type="ECO:0000313" key="4">
    <source>
        <dbReference type="Proteomes" id="UP000177069"/>
    </source>
</evidence>
<accession>A0A1F5FXT1</accession>
<dbReference type="InterPro" id="IPR037914">
    <property type="entry name" value="SpoVT-AbrB_sf"/>
</dbReference>
<protein>
    <recommendedName>
        <fullName evidence="2">SpoVT-AbrB domain-containing protein</fullName>
    </recommendedName>
</protein>
<organism evidence="3 4">
    <name type="scientific">Candidatus Curtissbacteria bacterium RIFCSPHIGHO2_01_FULL_41_13</name>
    <dbReference type="NCBI Taxonomy" id="1797745"/>
    <lineage>
        <taxon>Bacteria</taxon>
        <taxon>Candidatus Curtissiibacteriota</taxon>
    </lineage>
</organism>
<evidence type="ECO:0000313" key="3">
    <source>
        <dbReference type="EMBL" id="OGD84427.1"/>
    </source>
</evidence>
<gene>
    <name evidence="3" type="ORF">A2696_01575</name>
</gene>
<dbReference type="Gene3D" id="2.10.260.10">
    <property type="match status" value="1"/>
</dbReference>
<name>A0A1F5FXT1_9BACT</name>
<evidence type="ECO:0000259" key="2">
    <source>
        <dbReference type="PROSITE" id="PS51740"/>
    </source>
</evidence>
<dbReference type="SMART" id="SM00966">
    <property type="entry name" value="SpoVT_AbrB"/>
    <property type="match status" value="1"/>
</dbReference>
<dbReference type="GO" id="GO:0003677">
    <property type="term" value="F:DNA binding"/>
    <property type="evidence" value="ECO:0007669"/>
    <property type="project" value="UniProtKB-UniRule"/>
</dbReference>
<feature type="domain" description="SpoVT-AbrB" evidence="2">
    <location>
        <begin position="4"/>
        <end position="49"/>
    </location>
</feature>
<dbReference type="InterPro" id="IPR007159">
    <property type="entry name" value="SpoVT-AbrB_dom"/>
</dbReference>
<dbReference type="PROSITE" id="PS51740">
    <property type="entry name" value="SPOVT_ABRB"/>
    <property type="match status" value="1"/>
</dbReference>
<dbReference type="EMBL" id="MFBA01000060">
    <property type="protein sequence ID" value="OGD84427.1"/>
    <property type="molecule type" value="Genomic_DNA"/>
</dbReference>
<reference evidence="3 4" key="1">
    <citation type="journal article" date="2016" name="Nat. Commun.">
        <title>Thousands of microbial genomes shed light on interconnected biogeochemical processes in an aquifer system.</title>
        <authorList>
            <person name="Anantharaman K."/>
            <person name="Brown C.T."/>
            <person name="Hug L.A."/>
            <person name="Sharon I."/>
            <person name="Castelle C.J."/>
            <person name="Probst A.J."/>
            <person name="Thomas B.C."/>
            <person name="Singh A."/>
            <person name="Wilkins M.J."/>
            <person name="Karaoz U."/>
            <person name="Brodie E.L."/>
            <person name="Williams K.H."/>
            <person name="Hubbard S.S."/>
            <person name="Banfield J.F."/>
        </authorList>
    </citation>
    <scope>NUCLEOTIDE SEQUENCE [LARGE SCALE GENOMIC DNA]</scope>
</reference>
<dbReference type="SUPFAM" id="SSF89447">
    <property type="entry name" value="AbrB/MazE/MraZ-like"/>
    <property type="match status" value="1"/>
</dbReference>
<comment type="caution">
    <text evidence="3">The sequence shown here is derived from an EMBL/GenBank/DDBJ whole genome shotgun (WGS) entry which is preliminary data.</text>
</comment>
<dbReference type="Pfam" id="PF04014">
    <property type="entry name" value="MazE_antitoxin"/>
    <property type="match status" value="1"/>
</dbReference>